<feature type="transmembrane region" description="Helical" evidence="4">
    <location>
        <begin position="533"/>
        <end position="554"/>
    </location>
</feature>
<name>A0A812P8D5_9DINO</name>
<keyword evidence="4" id="KW-0472">Membrane</keyword>
<dbReference type="CDD" id="cd14438">
    <property type="entry name" value="Hip_N"/>
    <property type="match status" value="1"/>
</dbReference>
<evidence type="ECO:0000256" key="1">
    <source>
        <dbReference type="ARBA" id="ARBA00022737"/>
    </source>
</evidence>
<accession>A0A812P8D5</accession>
<feature type="compositionally biased region" description="Basic and acidic residues" evidence="3">
    <location>
        <begin position="44"/>
        <end position="58"/>
    </location>
</feature>
<evidence type="ECO:0000313" key="6">
    <source>
        <dbReference type="EMBL" id="CAE7350023.1"/>
    </source>
</evidence>
<dbReference type="Proteomes" id="UP000604046">
    <property type="component" value="Unassembled WGS sequence"/>
</dbReference>
<proteinExistence type="predicted"/>
<feature type="compositionally biased region" description="Acidic residues" evidence="3">
    <location>
        <begin position="63"/>
        <end position="89"/>
    </location>
</feature>
<keyword evidence="2" id="KW-0802">TPR repeat</keyword>
<protein>
    <submittedName>
        <fullName evidence="6">TDX protein</fullName>
    </submittedName>
</protein>
<organism evidence="6 7">
    <name type="scientific">Symbiodinium natans</name>
    <dbReference type="NCBI Taxonomy" id="878477"/>
    <lineage>
        <taxon>Eukaryota</taxon>
        <taxon>Sar</taxon>
        <taxon>Alveolata</taxon>
        <taxon>Dinophyceae</taxon>
        <taxon>Suessiales</taxon>
        <taxon>Symbiodiniaceae</taxon>
        <taxon>Symbiodinium</taxon>
    </lineage>
</organism>
<dbReference type="OrthoDB" id="2121326at2759"/>
<dbReference type="Pfam" id="PF18253">
    <property type="entry name" value="HipN"/>
    <property type="match status" value="1"/>
</dbReference>
<gene>
    <name evidence="6" type="primary">TDX</name>
    <name evidence="6" type="ORF">SNAT2548_LOCUS18405</name>
</gene>
<dbReference type="GO" id="GO:0046983">
    <property type="term" value="F:protein dimerization activity"/>
    <property type="evidence" value="ECO:0007669"/>
    <property type="project" value="InterPro"/>
</dbReference>
<keyword evidence="7" id="KW-1185">Reference proteome</keyword>
<keyword evidence="1" id="KW-0677">Repeat</keyword>
<feature type="region of interest" description="Disordered" evidence="3">
    <location>
        <begin position="43"/>
        <end position="102"/>
    </location>
</feature>
<comment type="caution">
    <text evidence="6">The sequence shown here is derived from an EMBL/GenBank/DDBJ whole genome shotgun (WGS) entry which is preliminary data.</text>
</comment>
<sequence length="564" mass="62267">MVDAAEVQALEALVGKLKEDPSLIYDPKLAFFKEFVLSWGAKVPEAKPKTPRKEEPKAPEPAAPDEDEEEEEPEEPDDPDPERLDEDPEPYPTQGPSDDVELSEAQLDKQGELKQAAAEAIEDGNLPKALEKLTEAAAGCARNYDGGSHMVSKQQLEEALARFNEVGATSVQSLPLGCEAWKQSFSIAAALLRGVHQHVPRVVRSVEFAEGEDCKPHYSKLSSGGRGVVATVCVKLSQKEVYGEIATRSRIGAYVRLGSEVIFAHHEPPADLSTKPLLLEVYGFDFPVLPETIKLRRHLKQVLGQEYSRKSAAAWYEKHKDEFCPLKDSKLRRILASVFEVHSLMFLPEWAVSRALWGMLNICTLSYVGFEFWDEGKNGIRVTVQSSPPADPDDVECLQNARDLFQLQASAPGDRQVGERLFKSGYSVGSMNFGRALGHPGAKPDVIAKLFSAANLWGPAKSGWQSFDDTWLCTDRRDHLGQVAEEQGRIIWITPGAGRIPTTPEQREGEVLAHEADCACVSYEADTATPKTWLRPTLILLAVTCLLLTFLRALSSVLQAYGRH</sequence>
<dbReference type="PANTHER" id="PTHR45883">
    <property type="entry name" value="HSC70-INTERACTING PROTEIN"/>
    <property type="match status" value="1"/>
</dbReference>
<dbReference type="AlphaFoldDB" id="A0A812P8D5"/>
<evidence type="ECO:0000259" key="5">
    <source>
        <dbReference type="Pfam" id="PF18253"/>
    </source>
</evidence>
<reference evidence="6" key="1">
    <citation type="submission" date="2021-02" db="EMBL/GenBank/DDBJ databases">
        <authorList>
            <person name="Dougan E. K."/>
            <person name="Rhodes N."/>
            <person name="Thang M."/>
            <person name="Chan C."/>
        </authorList>
    </citation>
    <scope>NUCLEOTIDE SEQUENCE</scope>
</reference>
<evidence type="ECO:0000313" key="7">
    <source>
        <dbReference type="Proteomes" id="UP000604046"/>
    </source>
</evidence>
<evidence type="ECO:0000256" key="4">
    <source>
        <dbReference type="SAM" id="Phobius"/>
    </source>
</evidence>
<feature type="domain" description="Hsp70-interacting protein N-terminal" evidence="5">
    <location>
        <begin position="3"/>
        <end position="44"/>
    </location>
</feature>
<dbReference type="PANTHER" id="PTHR45883:SF2">
    <property type="entry name" value="HSC70-INTERACTING PROTEIN"/>
    <property type="match status" value="1"/>
</dbReference>
<dbReference type="InterPro" id="IPR034649">
    <property type="entry name" value="Hip_N"/>
</dbReference>
<evidence type="ECO:0000256" key="3">
    <source>
        <dbReference type="SAM" id="MobiDB-lite"/>
    </source>
</evidence>
<keyword evidence="4" id="KW-1133">Transmembrane helix</keyword>
<dbReference type="Gene3D" id="6.10.250.3420">
    <property type="match status" value="1"/>
</dbReference>
<evidence type="ECO:0000256" key="2">
    <source>
        <dbReference type="ARBA" id="ARBA00022803"/>
    </source>
</evidence>
<dbReference type="EMBL" id="CAJNDS010002145">
    <property type="protein sequence ID" value="CAE7350023.1"/>
    <property type="molecule type" value="Genomic_DNA"/>
</dbReference>
<keyword evidence="4" id="KW-0812">Transmembrane</keyword>
<dbReference type="GO" id="GO:0030544">
    <property type="term" value="F:Hsp70 protein binding"/>
    <property type="evidence" value="ECO:0007669"/>
    <property type="project" value="TreeGrafter"/>
</dbReference>